<evidence type="ECO:0000313" key="2">
    <source>
        <dbReference type="Proteomes" id="UP000606786"/>
    </source>
</evidence>
<comment type="caution">
    <text evidence="1">The sequence shown here is derived from an EMBL/GenBank/DDBJ whole genome shotgun (WGS) entry which is preliminary data.</text>
</comment>
<dbReference type="AlphaFoldDB" id="A0A811UTU3"/>
<proteinExistence type="predicted"/>
<evidence type="ECO:0000313" key="1">
    <source>
        <dbReference type="EMBL" id="CAD7002111.1"/>
    </source>
</evidence>
<keyword evidence="2" id="KW-1185">Reference proteome</keyword>
<dbReference type="EMBL" id="CAJHJT010000023">
    <property type="protein sequence ID" value="CAD7002111.1"/>
    <property type="molecule type" value="Genomic_DNA"/>
</dbReference>
<name>A0A811UTU3_CERCA</name>
<gene>
    <name evidence="1" type="ORF">CCAP1982_LOCUS10599</name>
</gene>
<accession>A0A811UTU3</accession>
<sequence>MTFGVDPDTHIDSLEQAECATVEGTSKWSCKLTITGLSQVVMVVALDIDTDEYVNIYNVYLGNSKVLVGCVYRQNRPVNFSDFTDFLQPLLGNYKII</sequence>
<protein>
    <submittedName>
        <fullName evidence="1">(Mediterranean fruit fly) hypothetical protein</fullName>
    </submittedName>
</protein>
<reference evidence="1" key="1">
    <citation type="submission" date="2020-11" db="EMBL/GenBank/DDBJ databases">
        <authorList>
            <person name="Whitehead M."/>
        </authorList>
    </citation>
    <scope>NUCLEOTIDE SEQUENCE</scope>
    <source>
        <strain evidence="1">EGII</strain>
    </source>
</reference>
<organism evidence="1 2">
    <name type="scientific">Ceratitis capitata</name>
    <name type="common">Mediterranean fruit fly</name>
    <name type="synonym">Tephritis capitata</name>
    <dbReference type="NCBI Taxonomy" id="7213"/>
    <lineage>
        <taxon>Eukaryota</taxon>
        <taxon>Metazoa</taxon>
        <taxon>Ecdysozoa</taxon>
        <taxon>Arthropoda</taxon>
        <taxon>Hexapoda</taxon>
        <taxon>Insecta</taxon>
        <taxon>Pterygota</taxon>
        <taxon>Neoptera</taxon>
        <taxon>Endopterygota</taxon>
        <taxon>Diptera</taxon>
        <taxon>Brachycera</taxon>
        <taxon>Muscomorpha</taxon>
        <taxon>Tephritoidea</taxon>
        <taxon>Tephritidae</taxon>
        <taxon>Ceratitis</taxon>
        <taxon>Ceratitis</taxon>
    </lineage>
</organism>
<dbReference type="Proteomes" id="UP000606786">
    <property type="component" value="Unassembled WGS sequence"/>
</dbReference>